<dbReference type="EMBL" id="ML170405">
    <property type="protein sequence ID" value="TDL14025.1"/>
    <property type="molecule type" value="Genomic_DNA"/>
</dbReference>
<reference evidence="2 3" key="1">
    <citation type="submission" date="2018-06" db="EMBL/GenBank/DDBJ databases">
        <title>A transcriptomic atlas of mushroom development highlights an independent origin of complex multicellularity.</title>
        <authorList>
            <consortium name="DOE Joint Genome Institute"/>
            <person name="Krizsan K."/>
            <person name="Almasi E."/>
            <person name="Merenyi Z."/>
            <person name="Sahu N."/>
            <person name="Viragh M."/>
            <person name="Koszo T."/>
            <person name="Mondo S."/>
            <person name="Kiss B."/>
            <person name="Balint B."/>
            <person name="Kues U."/>
            <person name="Barry K."/>
            <person name="Hegedus J.C."/>
            <person name="Henrissat B."/>
            <person name="Johnson J."/>
            <person name="Lipzen A."/>
            <person name="Ohm R."/>
            <person name="Nagy I."/>
            <person name="Pangilinan J."/>
            <person name="Yan J."/>
            <person name="Xiong Y."/>
            <person name="Grigoriev I.V."/>
            <person name="Hibbett D.S."/>
            <person name="Nagy L.G."/>
        </authorList>
    </citation>
    <scope>NUCLEOTIDE SEQUENCE [LARGE SCALE GENOMIC DNA]</scope>
    <source>
        <strain evidence="2 3">SZMC22713</strain>
    </source>
</reference>
<keyword evidence="3" id="KW-1185">Reference proteome</keyword>
<evidence type="ECO:0000313" key="3">
    <source>
        <dbReference type="Proteomes" id="UP000294933"/>
    </source>
</evidence>
<sequence length="308" mass="35003">MLLKTYYATKYLRRHAPHPRGFHPCHTETTEITTTATSKHFGRHYKYCWAHRKSHHYTPLLSPQVRDKLKKGMNAFVKTRLREKNQKPCDPAPEKKGRKVISDKSAAPAFAEDDGTRTKKDLDIIKGGKASRYLKLIVFHSDDPRNEPFEIATSIPAQTNSPKLNFSAIEKPAKLRGEDTHMWRQNGWSKSAGRWERPYVLYVVDDTDMVFYKLPGVTGDVKGFVEGKRQAALSVKAKLVQKRKNDPPGPHQTVIDLTSEVIDLTSDEESMAGPSNLGRQPYHIYPSPPLSSPPRKRRKVDADAIHLD</sequence>
<dbReference type="Proteomes" id="UP000294933">
    <property type="component" value="Unassembled WGS sequence"/>
</dbReference>
<organism evidence="2 3">
    <name type="scientific">Rickenella mellea</name>
    <dbReference type="NCBI Taxonomy" id="50990"/>
    <lineage>
        <taxon>Eukaryota</taxon>
        <taxon>Fungi</taxon>
        <taxon>Dikarya</taxon>
        <taxon>Basidiomycota</taxon>
        <taxon>Agaricomycotina</taxon>
        <taxon>Agaricomycetes</taxon>
        <taxon>Hymenochaetales</taxon>
        <taxon>Rickenellaceae</taxon>
        <taxon>Rickenella</taxon>
    </lineage>
</organism>
<evidence type="ECO:0000256" key="1">
    <source>
        <dbReference type="SAM" id="MobiDB-lite"/>
    </source>
</evidence>
<name>A0A4Y7PFC6_9AGAM</name>
<gene>
    <name evidence="2" type="ORF">BD410DRAFT_846410</name>
</gene>
<proteinExistence type="predicted"/>
<feature type="region of interest" description="Disordered" evidence="1">
    <location>
        <begin position="85"/>
        <end position="113"/>
    </location>
</feature>
<feature type="region of interest" description="Disordered" evidence="1">
    <location>
        <begin position="266"/>
        <end position="308"/>
    </location>
</feature>
<protein>
    <submittedName>
        <fullName evidence="2">Uncharacterized protein</fullName>
    </submittedName>
</protein>
<evidence type="ECO:0000313" key="2">
    <source>
        <dbReference type="EMBL" id="TDL14025.1"/>
    </source>
</evidence>
<dbReference type="AlphaFoldDB" id="A0A4Y7PFC6"/>
<feature type="compositionally biased region" description="Basic and acidic residues" evidence="1">
    <location>
        <begin position="85"/>
        <end position="95"/>
    </location>
</feature>
<dbReference type="VEuPathDB" id="FungiDB:BD410DRAFT_846410"/>
<accession>A0A4Y7PFC6</accession>